<keyword evidence="10" id="KW-0460">Magnesium</keyword>
<dbReference type="InterPro" id="IPR059000">
    <property type="entry name" value="ATPase_P-type_domA"/>
</dbReference>
<proteinExistence type="predicted"/>
<feature type="transmembrane region" description="Helical" evidence="15">
    <location>
        <begin position="69"/>
        <end position="87"/>
    </location>
</feature>
<dbReference type="PROSITE" id="PS00154">
    <property type="entry name" value="ATPASE_E1_E2"/>
    <property type="match status" value="1"/>
</dbReference>
<keyword evidence="5 15" id="KW-0812">Transmembrane</keyword>
<dbReference type="SUPFAM" id="SSF81665">
    <property type="entry name" value="Calcium ATPase, transmembrane domain M"/>
    <property type="match status" value="1"/>
</dbReference>
<dbReference type="SMART" id="SM00831">
    <property type="entry name" value="Cation_ATPase_N"/>
    <property type="match status" value="1"/>
</dbReference>
<feature type="transmembrane region" description="Helical" evidence="15">
    <location>
        <begin position="249"/>
        <end position="268"/>
    </location>
</feature>
<dbReference type="EC" id="7.2.2.10" evidence="2"/>
<dbReference type="InterPro" id="IPR006068">
    <property type="entry name" value="ATPase_P-typ_cation-transptr_C"/>
</dbReference>
<dbReference type="TCDB" id="3.A.3.2.26">
    <property type="family name" value="the p-type atpase (p-atpase) superfamily"/>
</dbReference>
<feature type="transmembrane region" description="Helical" evidence="15">
    <location>
        <begin position="748"/>
        <end position="766"/>
    </location>
</feature>
<dbReference type="SFLD" id="SFLDF00027">
    <property type="entry name" value="p-type_atpase"/>
    <property type="match status" value="1"/>
</dbReference>
<sequence length="871" mass="95333">MSAFKAIISDRDTELAKNFEFDAYLNTSLDGIAADTIEGRKETYGINSVPKTPPKSIWRIMLNTMSDPLLGLLAISATIATIFGIVFEEQKKNSEWIEGIAIWFTIIVIVAIGSYNDFKQDRAFHKLNSENDTYMVKVIRDGNEMQISNKELVVGDLVILSAGDNVPADGYLVTTNKLGLDESALTGEGITIFKNFETDPWLRSGSVVTEGIGSMYVIAVGQNSEFGRTLALVQKESGKTPLQKRILRFVKWCGIVALCVSMSVFIAQTVRWSTMDPRPPVSSGPLKYIVFSITIIVVGLPEGLPAAVMITLTYSVKKMLQDNLFVRHLSACETLGSTSMLLSDKTGTLTENKMSVVKCVLNNTMFDHTPPIGNMKALFEDILMNCSINSSAFLTEAHGVGSQTEVALLRFVDSYSNHLTIRENNTPTEITPFSSKTKMSSVVVNGKTYLKGAPEIVMETCSHVATIEGDIVMSDEIRKSHMGHVRMMASSGLRTIALLRDDVLLAIFGIKDPVRRSVPAAVKMCESAGIGIIMVTGDNIDTAKHIANDIGMMKHGDIAVEGKDFRKMSREERVAIAPKLRVLARSSPEDKFELVKLYKELGHVVAASGDGANDAPALKEADVGCAMGSGTDLAKEASDIVILNDDFDSIVSGVRWGRNIMANIRAFITFQVAINIVALVVVSTAAFSRGTTPLNVAQLVYVNLVMDSFAAIGLSTSPPSANLMNKKPGHRDEFVITVEMLRSILPQALYQVVVQLVLFFVTPELIDISEKQLSGLMFNTFIFCQIFNFINVVSKDNIFPIFAIFKKYIALACVFGLVALQVIIMFLIGKFFKIEKITPNMWGVSVAVGSGTALMHAIVVLTHRWLNNDDI</sequence>
<keyword evidence="6" id="KW-0479">Metal-binding</keyword>
<dbReference type="InterPro" id="IPR036412">
    <property type="entry name" value="HAD-like_sf"/>
</dbReference>
<evidence type="ECO:0000256" key="13">
    <source>
        <dbReference type="ARBA" id="ARBA00023065"/>
    </source>
</evidence>
<evidence type="ECO:0000256" key="9">
    <source>
        <dbReference type="ARBA" id="ARBA00022840"/>
    </source>
</evidence>
<keyword evidence="8" id="KW-0106">Calcium</keyword>
<dbReference type="Pfam" id="PF13246">
    <property type="entry name" value="Cation_ATPase"/>
    <property type="match status" value="1"/>
</dbReference>
<feature type="transmembrane region" description="Helical" evidence="15">
    <location>
        <begin position="99"/>
        <end position="118"/>
    </location>
</feature>
<evidence type="ECO:0000259" key="16">
    <source>
        <dbReference type="SMART" id="SM00831"/>
    </source>
</evidence>
<dbReference type="GO" id="GO:0005524">
    <property type="term" value="F:ATP binding"/>
    <property type="evidence" value="ECO:0007669"/>
    <property type="project" value="UniProtKB-KW"/>
</dbReference>
<feature type="transmembrane region" description="Helical" evidence="15">
    <location>
        <begin position="288"/>
        <end position="314"/>
    </location>
</feature>
<keyword evidence="14 15" id="KW-0472">Membrane</keyword>
<organism evidence="17 18">
    <name type="scientific">Paramecium bursaria Chlorella virus MT325</name>
    <name type="common">PBCV-MT325</name>
    <dbReference type="NCBI Taxonomy" id="346932"/>
    <lineage>
        <taxon>Viruses</taxon>
        <taxon>Varidnaviria</taxon>
        <taxon>Bamfordvirae</taxon>
        <taxon>Nucleocytoviricota</taxon>
        <taxon>Megaviricetes</taxon>
        <taxon>Algavirales</taxon>
        <taxon>Phycodnaviridae</taxon>
        <taxon>Chlorovirus</taxon>
        <taxon>Chlorovirus conductrix</taxon>
        <taxon>Paramecium bursaria Chlorella virus A1</taxon>
    </lineage>
</organism>
<feature type="transmembrane region" description="Helical" evidence="15">
    <location>
        <begin position="841"/>
        <end position="866"/>
    </location>
</feature>
<keyword evidence="7" id="KW-0547">Nucleotide-binding</keyword>
<dbReference type="NCBIfam" id="TIGR01517">
    <property type="entry name" value="ATPase-IIB_Ca"/>
    <property type="match status" value="1"/>
</dbReference>
<feature type="transmembrane region" description="Helical" evidence="15">
    <location>
        <begin position="664"/>
        <end position="687"/>
    </location>
</feature>
<dbReference type="SUPFAM" id="SSF81653">
    <property type="entry name" value="Calcium ATPase, transduction domain A"/>
    <property type="match status" value="1"/>
</dbReference>
<evidence type="ECO:0000256" key="4">
    <source>
        <dbReference type="ARBA" id="ARBA00022568"/>
    </source>
</evidence>
<dbReference type="PANTHER" id="PTHR24093:SF369">
    <property type="entry name" value="CALCIUM-TRANSPORTING ATPASE"/>
    <property type="match status" value="1"/>
</dbReference>
<dbReference type="NCBIfam" id="TIGR01494">
    <property type="entry name" value="ATPase_P-type"/>
    <property type="match status" value="3"/>
</dbReference>
<dbReference type="GO" id="GO:0046872">
    <property type="term" value="F:metal ion binding"/>
    <property type="evidence" value="ECO:0007669"/>
    <property type="project" value="UniProtKB-KW"/>
</dbReference>
<keyword evidence="13" id="KW-0406">Ion transport</keyword>
<dbReference type="InterPro" id="IPR044492">
    <property type="entry name" value="P_typ_ATPase_HD_dom"/>
</dbReference>
<dbReference type="Pfam" id="PF08282">
    <property type="entry name" value="Hydrolase_3"/>
    <property type="match status" value="1"/>
</dbReference>
<dbReference type="GO" id="GO:0005886">
    <property type="term" value="C:plasma membrane"/>
    <property type="evidence" value="ECO:0007669"/>
    <property type="project" value="TreeGrafter"/>
</dbReference>
<feature type="domain" description="Cation-transporting P-type ATPase N-terminal" evidence="16">
    <location>
        <begin position="17"/>
        <end position="85"/>
    </location>
</feature>
<gene>
    <name evidence="17" type="primary">M535L</name>
    <name evidence="17" type="ORF">MT325_M535L</name>
</gene>
<keyword evidence="9" id="KW-0067">ATP-binding</keyword>
<dbReference type="PANTHER" id="PTHR24093">
    <property type="entry name" value="CATION TRANSPORTING ATPASE"/>
    <property type="match status" value="1"/>
</dbReference>
<evidence type="ECO:0000256" key="14">
    <source>
        <dbReference type="ARBA" id="ARBA00023136"/>
    </source>
</evidence>
<organismHost>
    <name type="scientific">Paramecium bursaria</name>
    <dbReference type="NCBI Taxonomy" id="74790"/>
</organismHost>
<comment type="subcellular location">
    <subcellularLocation>
        <location evidence="1">Endomembrane system</location>
        <topology evidence="1">Multi-pass membrane protein</topology>
    </subcellularLocation>
</comment>
<dbReference type="InterPro" id="IPR023298">
    <property type="entry name" value="ATPase_P-typ_TM_dom_sf"/>
</dbReference>
<evidence type="ECO:0000256" key="5">
    <source>
        <dbReference type="ARBA" id="ARBA00022692"/>
    </source>
</evidence>
<evidence type="ECO:0000256" key="7">
    <source>
        <dbReference type="ARBA" id="ARBA00022741"/>
    </source>
</evidence>
<evidence type="ECO:0000256" key="3">
    <source>
        <dbReference type="ARBA" id="ARBA00022448"/>
    </source>
</evidence>
<dbReference type="InterPro" id="IPR023214">
    <property type="entry name" value="HAD_sf"/>
</dbReference>
<dbReference type="Gene3D" id="1.20.1110.10">
    <property type="entry name" value="Calcium-transporting ATPase, transmembrane domain"/>
    <property type="match status" value="1"/>
</dbReference>
<evidence type="ECO:0000313" key="17">
    <source>
        <dbReference type="EMBL" id="ABT14089.1"/>
    </source>
</evidence>
<feature type="transmembrane region" description="Helical" evidence="15">
    <location>
        <begin position="773"/>
        <end position="793"/>
    </location>
</feature>
<dbReference type="InterPro" id="IPR023299">
    <property type="entry name" value="ATPase_P-typ_cyto_dom_N"/>
</dbReference>
<feature type="transmembrane region" description="Helical" evidence="15">
    <location>
        <begin position="808"/>
        <end position="829"/>
    </location>
</feature>
<evidence type="ECO:0000256" key="8">
    <source>
        <dbReference type="ARBA" id="ARBA00022837"/>
    </source>
</evidence>
<keyword evidence="3" id="KW-0813">Transport</keyword>
<accession>A7IUR5</accession>
<keyword evidence="11" id="KW-1278">Translocase</keyword>
<dbReference type="Gene3D" id="3.40.1110.10">
    <property type="entry name" value="Calcium-transporting ATPase, cytoplasmic domain N"/>
    <property type="match status" value="1"/>
</dbReference>
<evidence type="ECO:0000256" key="2">
    <source>
        <dbReference type="ARBA" id="ARBA00012790"/>
    </source>
</evidence>
<dbReference type="Gene3D" id="3.40.50.1000">
    <property type="entry name" value="HAD superfamily/HAD-like"/>
    <property type="match status" value="1"/>
</dbReference>
<dbReference type="SFLD" id="SFLDG00002">
    <property type="entry name" value="C1.7:_P-type_atpase_like"/>
    <property type="match status" value="1"/>
</dbReference>
<dbReference type="PRINTS" id="PR00120">
    <property type="entry name" value="HATPASE"/>
</dbReference>
<dbReference type="EMBL" id="DQ491001">
    <property type="protein sequence ID" value="ABT14089.1"/>
    <property type="molecule type" value="Genomic_DNA"/>
</dbReference>
<dbReference type="Gene3D" id="2.70.150.10">
    <property type="entry name" value="Calcium-transporting ATPase, cytoplasmic transduction domain A"/>
    <property type="match status" value="1"/>
</dbReference>
<evidence type="ECO:0000313" key="18">
    <source>
        <dbReference type="Proteomes" id="UP000246715"/>
    </source>
</evidence>
<dbReference type="InterPro" id="IPR006408">
    <property type="entry name" value="P-type_ATPase_IIB"/>
</dbReference>
<keyword evidence="4" id="KW-0109">Calcium transport</keyword>
<dbReference type="InterPro" id="IPR018303">
    <property type="entry name" value="ATPase_P-typ_P_site"/>
</dbReference>
<protein>
    <recommendedName>
        <fullName evidence="2">P-type Ca(2+) transporter</fullName>
        <ecNumber evidence="2">7.2.2.10</ecNumber>
    </recommendedName>
</protein>
<dbReference type="PRINTS" id="PR00119">
    <property type="entry name" value="CATATPASE"/>
</dbReference>
<dbReference type="InterPro" id="IPR008250">
    <property type="entry name" value="ATPase_P-typ_transduc_dom_A_sf"/>
</dbReference>
<dbReference type="InterPro" id="IPR004014">
    <property type="entry name" value="ATPase_P-typ_cation-transptr_N"/>
</dbReference>
<dbReference type="GO" id="GO:0016887">
    <property type="term" value="F:ATP hydrolysis activity"/>
    <property type="evidence" value="ECO:0007669"/>
    <property type="project" value="InterPro"/>
</dbReference>
<dbReference type="Pfam" id="PF00689">
    <property type="entry name" value="Cation_ATPase_C"/>
    <property type="match status" value="1"/>
</dbReference>
<reference evidence="17 18" key="1">
    <citation type="journal article" date="2007" name="Virology">
        <title>Sequence and annotation of the 314-kb MT325 and the 321-kb FR483 viruses that infect Chlorella Pbi.</title>
        <authorList>
            <person name="Fitzgerald L.A."/>
            <person name="Graves M.V."/>
            <person name="Li X."/>
            <person name="Feldblyum T."/>
            <person name="Hartigan J."/>
            <person name="Van Etten J.L."/>
        </authorList>
    </citation>
    <scope>NUCLEOTIDE SEQUENCE [LARGE SCALE GENOMIC DNA]</scope>
    <source>
        <strain evidence="17 18">MT325</strain>
    </source>
</reference>
<evidence type="ECO:0000256" key="10">
    <source>
        <dbReference type="ARBA" id="ARBA00022842"/>
    </source>
</evidence>
<keyword evidence="12 15" id="KW-1133">Transmembrane helix</keyword>
<evidence type="ECO:0000256" key="1">
    <source>
        <dbReference type="ARBA" id="ARBA00004127"/>
    </source>
</evidence>
<dbReference type="InterPro" id="IPR001757">
    <property type="entry name" value="P_typ_ATPase"/>
</dbReference>
<dbReference type="Pfam" id="PF00122">
    <property type="entry name" value="E1-E2_ATPase"/>
    <property type="match status" value="1"/>
</dbReference>
<evidence type="ECO:0000256" key="15">
    <source>
        <dbReference type="SAM" id="Phobius"/>
    </source>
</evidence>
<dbReference type="Pfam" id="PF00690">
    <property type="entry name" value="Cation_ATPase_N"/>
    <property type="match status" value="1"/>
</dbReference>
<dbReference type="GO" id="GO:0005388">
    <property type="term" value="F:P-type calcium transporter activity"/>
    <property type="evidence" value="ECO:0007669"/>
    <property type="project" value="UniProtKB-EC"/>
</dbReference>
<evidence type="ECO:0000256" key="11">
    <source>
        <dbReference type="ARBA" id="ARBA00022967"/>
    </source>
</evidence>
<dbReference type="SFLD" id="SFLDS00003">
    <property type="entry name" value="Haloacid_Dehalogenase"/>
    <property type="match status" value="1"/>
</dbReference>
<name>A7IUR5_PBCVM</name>
<dbReference type="Proteomes" id="UP000246715">
    <property type="component" value="Segment"/>
</dbReference>
<evidence type="ECO:0000256" key="12">
    <source>
        <dbReference type="ARBA" id="ARBA00022989"/>
    </source>
</evidence>
<dbReference type="SUPFAM" id="SSF56784">
    <property type="entry name" value="HAD-like"/>
    <property type="match status" value="1"/>
</dbReference>
<evidence type="ECO:0000256" key="6">
    <source>
        <dbReference type="ARBA" id="ARBA00022723"/>
    </source>
</evidence>